<dbReference type="PANTHER" id="PTHR43493">
    <property type="entry name" value="DNA GYRASE/TOPOISOMERASE SUBUNIT A"/>
    <property type="match status" value="1"/>
</dbReference>
<protein>
    <submittedName>
        <fullName evidence="1">Putative DNA topoisomerase (ATP-hydrolyzing)</fullName>
        <ecNumber evidence="1">5.99.1.3</ecNumber>
    </submittedName>
</protein>
<reference evidence="1 2" key="1">
    <citation type="journal article" date="2018" name="Nat. Genet.">
        <title>The Rosa genome provides new insights in the design of modern roses.</title>
        <authorList>
            <person name="Bendahmane M."/>
        </authorList>
    </citation>
    <scope>NUCLEOTIDE SEQUENCE [LARGE SCALE GENOMIC DNA]</scope>
    <source>
        <strain evidence="2">cv. Old Blush</strain>
    </source>
</reference>
<dbReference type="EC" id="5.99.1.3" evidence="1"/>
<dbReference type="Pfam" id="PF03989">
    <property type="entry name" value="DNA_gyraseA_C"/>
    <property type="match status" value="3"/>
</dbReference>
<name>A0A2P6SBH2_ROSCH</name>
<organism evidence="1 2">
    <name type="scientific">Rosa chinensis</name>
    <name type="common">China rose</name>
    <dbReference type="NCBI Taxonomy" id="74649"/>
    <lineage>
        <taxon>Eukaryota</taxon>
        <taxon>Viridiplantae</taxon>
        <taxon>Streptophyta</taxon>
        <taxon>Embryophyta</taxon>
        <taxon>Tracheophyta</taxon>
        <taxon>Spermatophyta</taxon>
        <taxon>Magnoliopsida</taxon>
        <taxon>eudicotyledons</taxon>
        <taxon>Gunneridae</taxon>
        <taxon>Pentapetalae</taxon>
        <taxon>rosids</taxon>
        <taxon>fabids</taxon>
        <taxon>Rosales</taxon>
        <taxon>Rosaceae</taxon>
        <taxon>Rosoideae</taxon>
        <taxon>Rosoideae incertae sedis</taxon>
        <taxon>Rosa</taxon>
    </lineage>
</organism>
<dbReference type="GO" id="GO:0005737">
    <property type="term" value="C:cytoplasm"/>
    <property type="evidence" value="ECO:0007669"/>
    <property type="project" value="TreeGrafter"/>
</dbReference>
<dbReference type="InterPro" id="IPR006691">
    <property type="entry name" value="GyrA/parC_rep"/>
</dbReference>
<dbReference type="GO" id="GO:0006265">
    <property type="term" value="P:DNA topological change"/>
    <property type="evidence" value="ECO:0007669"/>
    <property type="project" value="InterPro"/>
</dbReference>
<dbReference type="STRING" id="74649.A0A2P6SBH2"/>
<dbReference type="OMA" id="NEECYWY"/>
<dbReference type="InterPro" id="IPR050220">
    <property type="entry name" value="Type_II_DNA_Topoisomerases"/>
</dbReference>
<evidence type="ECO:0000313" key="1">
    <source>
        <dbReference type="EMBL" id="PRQ56033.1"/>
    </source>
</evidence>
<keyword evidence="2" id="KW-1185">Reference proteome</keyword>
<dbReference type="InterPro" id="IPR035516">
    <property type="entry name" value="Gyrase/topoIV_suA_C"/>
</dbReference>
<sequence>MVVEQEAIDIKTKFASHRRSMLEETDGGQLDDIDVIPNDEMLLAFSEKGYVKRMKPNTFNLQNRGTIGKSVGKLRVNDAMSDFIVCHAHDHVLYFSDKGTVYSARAYKIPECSRTAAGTPLVQILSLSDGERITSVIPVSEFAGDQFLLMLTVNGYIKKVSLSSFSSVSSVLT</sequence>
<accession>A0A2P6SBH2</accession>
<dbReference type="AlphaFoldDB" id="A0A2P6SBH2"/>
<dbReference type="Proteomes" id="UP000238479">
    <property type="component" value="Chromosome 1"/>
</dbReference>
<evidence type="ECO:0000313" key="2">
    <source>
        <dbReference type="Proteomes" id="UP000238479"/>
    </source>
</evidence>
<dbReference type="EMBL" id="PDCK01000039">
    <property type="protein sequence ID" value="PRQ56033.1"/>
    <property type="molecule type" value="Genomic_DNA"/>
</dbReference>
<proteinExistence type="predicted"/>
<dbReference type="GO" id="GO:0005524">
    <property type="term" value="F:ATP binding"/>
    <property type="evidence" value="ECO:0007669"/>
    <property type="project" value="InterPro"/>
</dbReference>
<gene>
    <name evidence="1" type="ORF">RchiOBHm_Chr1g0331301</name>
</gene>
<dbReference type="GO" id="GO:0003918">
    <property type="term" value="F:DNA topoisomerase type II (double strand cut, ATP-hydrolyzing) activity"/>
    <property type="evidence" value="ECO:0007669"/>
    <property type="project" value="TreeGrafter"/>
</dbReference>
<dbReference type="Gene3D" id="2.120.10.90">
    <property type="entry name" value="DNA gyrase/topoisomerase IV, subunit A, C-terminal"/>
    <property type="match status" value="1"/>
</dbReference>
<dbReference type="GO" id="GO:0009330">
    <property type="term" value="C:DNA topoisomerase type II (double strand cut, ATP-hydrolyzing) complex"/>
    <property type="evidence" value="ECO:0007669"/>
    <property type="project" value="TreeGrafter"/>
</dbReference>
<dbReference type="GO" id="GO:0003677">
    <property type="term" value="F:DNA binding"/>
    <property type="evidence" value="ECO:0007669"/>
    <property type="project" value="InterPro"/>
</dbReference>
<keyword evidence="1" id="KW-0413">Isomerase</keyword>
<dbReference type="Gramene" id="PRQ56033">
    <property type="protein sequence ID" value="PRQ56033"/>
    <property type="gene ID" value="RchiOBHm_Chr1g0331301"/>
</dbReference>
<dbReference type="PANTHER" id="PTHR43493:SF5">
    <property type="entry name" value="DNA GYRASE SUBUNIT A, CHLOROPLASTIC_MITOCHONDRIAL"/>
    <property type="match status" value="1"/>
</dbReference>
<comment type="caution">
    <text evidence="1">The sequence shown here is derived from an EMBL/GenBank/DDBJ whole genome shotgun (WGS) entry which is preliminary data.</text>
</comment>
<dbReference type="SUPFAM" id="SSF101904">
    <property type="entry name" value="GyrA/ParC C-terminal domain-like"/>
    <property type="match status" value="1"/>
</dbReference>